<dbReference type="GO" id="GO:0004672">
    <property type="term" value="F:protein kinase activity"/>
    <property type="evidence" value="ECO:0007669"/>
    <property type="project" value="UniProtKB-ARBA"/>
</dbReference>
<keyword evidence="4" id="KW-1185">Reference proteome</keyword>
<organism evidence="4 5">
    <name type="scientific">Derxia gummosa DSM 723</name>
    <dbReference type="NCBI Taxonomy" id="1121388"/>
    <lineage>
        <taxon>Bacteria</taxon>
        <taxon>Pseudomonadati</taxon>
        <taxon>Pseudomonadota</taxon>
        <taxon>Betaproteobacteria</taxon>
        <taxon>Burkholderiales</taxon>
        <taxon>Alcaligenaceae</taxon>
        <taxon>Derxia</taxon>
    </lineage>
</organism>
<feature type="modified residue" description="Phosphohistidine" evidence="2">
    <location>
        <position position="65"/>
    </location>
</feature>
<feature type="domain" description="HPt" evidence="3">
    <location>
        <begin position="26"/>
        <end position="121"/>
    </location>
</feature>
<reference evidence="5" key="4">
    <citation type="submission" date="2025-08" db="UniProtKB">
        <authorList>
            <consortium name="RefSeq"/>
        </authorList>
    </citation>
    <scope>IDENTIFICATION</scope>
</reference>
<reference evidence="5" key="2">
    <citation type="journal article" date="2001" name="Trends Biochem. Sci.">
        <title>Histidine kinases and response regulator proteins in two-component signaling systems.</title>
        <authorList>
            <person name="West A.H."/>
            <person name="Stock A.M."/>
        </authorList>
    </citation>
    <scope>NUCLEOTIDE SEQUENCE</scope>
</reference>
<dbReference type="RefSeq" id="WP_028311891.1">
    <property type="nucleotide sequence ID" value="NZ_AXWS01000014.1"/>
</dbReference>
<evidence type="ECO:0000259" key="3">
    <source>
        <dbReference type="PROSITE" id="PS50894"/>
    </source>
</evidence>
<dbReference type="Proteomes" id="UP000675920">
    <property type="component" value="Unplaced"/>
</dbReference>
<dbReference type="InterPro" id="IPR036641">
    <property type="entry name" value="HPT_dom_sf"/>
</dbReference>
<evidence type="ECO:0000313" key="4">
    <source>
        <dbReference type="Proteomes" id="UP000675920"/>
    </source>
</evidence>
<dbReference type="SUPFAM" id="SSF47226">
    <property type="entry name" value="Histidine-containing phosphotransfer domain, HPT domain"/>
    <property type="match status" value="1"/>
</dbReference>
<dbReference type="PROSITE" id="PS50894">
    <property type="entry name" value="HPT"/>
    <property type="match status" value="1"/>
</dbReference>
<evidence type="ECO:0000256" key="1">
    <source>
        <dbReference type="ARBA" id="ARBA00023012"/>
    </source>
</evidence>
<dbReference type="OrthoDB" id="8481159at2"/>
<keyword evidence="2" id="KW-0597">Phosphoprotein</keyword>
<keyword evidence="1" id="KW-0902">Two-component regulatory system</keyword>
<accession>A0A8B6X4V5</accession>
<reference evidence="5" key="3">
    <citation type="journal article" date="2013" name="Eukaryot. Cell">
        <title>Histidine phosphotransfer proteins in fungal two-component signal transduction pathways.</title>
        <authorList>
            <person name="Fassler J.S."/>
            <person name="West A.H."/>
        </authorList>
    </citation>
    <scope>NUCLEOTIDE SEQUENCE</scope>
</reference>
<reference evidence="5" key="1">
    <citation type="journal article" date="1997" name="Cell">
        <title>Insights into multistep phosphorelay from the crystal structure of the C-terminal HPt domain of ArcB.</title>
        <authorList>
            <person name="Kato M."/>
            <person name="Mizuno T."/>
            <person name="Shimizu T."/>
            <person name="Hakoshima T."/>
        </authorList>
    </citation>
    <scope>NUCLEOTIDE SEQUENCE</scope>
</reference>
<dbReference type="Gene3D" id="1.20.120.160">
    <property type="entry name" value="HPT domain"/>
    <property type="match status" value="1"/>
</dbReference>
<evidence type="ECO:0000256" key="2">
    <source>
        <dbReference type="PROSITE-ProRule" id="PRU00110"/>
    </source>
</evidence>
<proteinExistence type="predicted"/>
<protein>
    <submittedName>
        <fullName evidence="5">Hpt domain-containing protein</fullName>
    </submittedName>
</protein>
<sequence length="128" mass="13560">MLSRDNPPVFDPAALDRLRIPVGAGQVPLVVTTLRLFIETTPKLANDVIRGLRDGDVDTTRLAAHTLKSNSAIVGAEALAALARDIELKARDGKLESAVASRFEKLYAESVAKLVGALADESRKAGIG</sequence>
<dbReference type="CDD" id="cd00088">
    <property type="entry name" value="HPT"/>
    <property type="match status" value="1"/>
</dbReference>
<dbReference type="Pfam" id="PF01627">
    <property type="entry name" value="Hpt"/>
    <property type="match status" value="1"/>
</dbReference>
<dbReference type="AlphaFoldDB" id="A0A8B6X4V5"/>
<dbReference type="GO" id="GO:0000160">
    <property type="term" value="P:phosphorelay signal transduction system"/>
    <property type="evidence" value="ECO:0007669"/>
    <property type="project" value="UniProtKB-KW"/>
</dbReference>
<evidence type="ECO:0000313" key="5">
    <source>
        <dbReference type="RefSeq" id="WP_028311891.1"/>
    </source>
</evidence>
<dbReference type="InterPro" id="IPR008207">
    <property type="entry name" value="Sig_transdc_His_kin_Hpt_dom"/>
</dbReference>
<name>A0A8B6X4V5_9BURK</name>